<reference evidence="2" key="1">
    <citation type="submission" date="2023-03" db="EMBL/GenBank/DDBJ databases">
        <title>Massive genome expansion in bonnet fungi (Mycena s.s.) driven by repeated elements and novel gene families across ecological guilds.</title>
        <authorList>
            <consortium name="Lawrence Berkeley National Laboratory"/>
            <person name="Harder C.B."/>
            <person name="Miyauchi S."/>
            <person name="Viragh M."/>
            <person name="Kuo A."/>
            <person name="Thoen E."/>
            <person name="Andreopoulos B."/>
            <person name="Lu D."/>
            <person name="Skrede I."/>
            <person name="Drula E."/>
            <person name="Henrissat B."/>
            <person name="Morin E."/>
            <person name="Kohler A."/>
            <person name="Barry K."/>
            <person name="LaButti K."/>
            <person name="Morin E."/>
            <person name="Salamov A."/>
            <person name="Lipzen A."/>
            <person name="Mereny Z."/>
            <person name="Hegedus B."/>
            <person name="Baldrian P."/>
            <person name="Stursova M."/>
            <person name="Weitz H."/>
            <person name="Taylor A."/>
            <person name="Grigoriev I.V."/>
            <person name="Nagy L.G."/>
            <person name="Martin F."/>
            <person name="Kauserud H."/>
        </authorList>
    </citation>
    <scope>NUCLEOTIDE SEQUENCE</scope>
    <source>
        <strain evidence="2">CBHHK200</strain>
    </source>
</reference>
<evidence type="ECO:0000313" key="3">
    <source>
        <dbReference type="Proteomes" id="UP001218188"/>
    </source>
</evidence>
<keyword evidence="3" id="KW-1185">Reference proteome</keyword>
<evidence type="ECO:0000313" key="2">
    <source>
        <dbReference type="EMBL" id="KAJ7034116.1"/>
    </source>
</evidence>
<feature type="compositionally biased region" description="Low complexity" evidence="1">
    <location>
        <begin position="189"/>
        <end position="209"/>
    </location>
</feature>
<name>A0AAD6X427_9AGAR</name>
<proteinExistence type="predicted"/>
<protein>
    <submittedName>
        <fullName evidence="2">Uncharacterized protein</fullName>
    </submittedName>
</protein>
<feature type="compositionally biased region" description="Pro residues" evidence="1">
    <location>
        <begin position="173"/>
        <end position="182"/>
    </location>
</feature>
<dbReference type="Proteomes" id="UP001218188">
    <property type="component" value="Unassembled WGS sequence"/>
</dbReference>
<sequence>MVNHAETIRLFGVTLGPDRDTNARHRAVLRKILEIHTLDDLRTLFGDGNLRKLRLDMGTNSRPTELGRIQVSEFNPRTGRYSTTKKTNTLDPDVLERIVKYIAVYDALYKRQGDEYIVRNEHVLLAMQAAEQAWHDFIVQYRAAHGLPSRPEWALEPLPGLARVTSQVRTPAPRLPHTPPATAPRARRTANTDPALARTAPPALRRAAPGNSSRLPALRLDRTPPTRIPVKRSFGEIIDISSDEDEQLPPPPKKKRTSRAAIEGDVIDLTV</sequence>
<dbReference type="AlphaFoldDB" id="A0AAD6X427"/>
<dbReference type="EMBL" id="JARJCM010000060">
    <property type="protein sequence ID" value="KAJ7034116.1"/>
    <property type="molecule type" value="Genomic_DNA"/>
</dbReference>
<feature type="region of interest" description="Disordered" evidence="1">
    <location>
        <begin position="168"/>
        <end position="271"/>
    </location>
</feature>
<organism evidence="2 3">
    <name type="scientific">Mycena alexandri</name>
    <dbReference type="NCBI Taxonomy" id="1745969"/>
    <lineage>
        <taxon>Eukaryota</taxon>
        <taxon>Fungi</taxon>
        <taxon>Dikarya</taxon>
        <taxon>Basidiomycota</taxon>
        <taxon>Agaricomycotina</taxon>
        <taxon>Agaricomycetes</taxon>
        <taxon>Agaricomycetidae</taxon>
        <taxon>Agaricales</taxon>
        <taxon>Marasmiineae</taxon>
        <taxon>Mycenaceae</taxon>
        <taxon>Mycena</taxon>
    </lineage>
</organism>
<comment type="caution">
    <text evidence="2">The sequence shown here is derived from an EMBL/GenBank/DDBJ whole genome shotgun (WGS) entry which is preliminary data.</text>
</comment>
<gene>
    <name evidence="2" type="ORF">C8F04DRAFT_1183631</name>
</gene>
<evidence type="ECO:0000256" key="1">
    <source>
        <dbReference type="SAM" id="MobiDB-lite"/>
    </source>
</evidence>
<accession>A0AAD6X427</accession>